<reference evidence="7 10" key="2">
    <citation type="submission" date="2019-09" db="EMBL/GenBank/DDBJ databases">
        <title>Taxonomic organization of the family Brucellaceae based on a phylogenomic approach.</title>
        <authorList>
            <person name="Leclercq S."/>
            <person name="Cloeckaert A."/>
            <person name="Zygmunt M.S."/>
        </authorList>
    </citation>
    <scope>NUCLEOTIDE SEQUENCE [LARGE SCALE GENOMIC DNA]</scope>
    <source>
        <strain evidence="7 10">LUP23</strain>
    </source>
</reference>
<evidence type="ECO:0000313" key="9">
    <source>
        <dbReference type="Proteomes" id="UP000216363"/>
    </source>
</evidence>
<evidence type="ECO:0000313" key="8">
    <source>
        <dbReference type="EMBL" id="OYR25043.1"/>
    </source>
</evidence>
<name>A0A256GD61_9HYPH</name>
<feature type="transmembrane region" description="Helical" evidence="6">
    <location>
        <begin position="77"/>
        <end position="97"/>
    </location>
</feature>
<feature type="transmembrane region" description="Helical" evidence="6">
    <location>
        <begin position="21"/>
        <end position="43"/>
    </location>
</feature>
<sequence>MTDSKPLAEHGGVTALRRVLLLNKAVLFSIILAIALSLTSPYFLLQQNLVALLEQIVVMTVVALGYTLVLATGEIDLSLGGVVALVGVVMAKLMTQYGIPVELAIMAGIVLGAACGALNAALVSRFNLPSFIVTLATGALFTGTLYIISNLVPVSNLPPEFLAISRTRIGPVPLPVLLLIPVVVVFYVIATKTVFGQHVIALGGNPEAVRVAGINIERLRLKVFMIAGACFAVGGVLLTARSASAQIAAGSNLLLLVITAVVIGGTPLLGGRANMIGTVFGCLILGMISNGMNLLGVNANYQIVVQGLLILLALVLDIESTRLLLKLDKRSMQRRRLSGEQP</sequence>
<evidence type="ECO:0000256" key="4">
    <source>
        <dbReference type="ARBA" id="ARBA00022989"/>
    </source>
</evidence>
<keyword evidence="3 6" id="KW-0812">Transmembrane</keyword>
<evidence type="ECO:0000256" key="1">
    <source>
        <dbReference type="ARBA" id="ARBA00004651"/>
    </source>
</evidence>
<keyword evidence="10" id="KW-1185">Reference proteome</keyword>
<feature type="transmembrane region" description="Helical" evidence="6">
    <location>
        <begin position="103"/>
        <end position="123"/>
    </location>
</feature>
<feature type="transmembrane region" description="Helical" evidence="6">
    <location>
        <begin position="49"/>
        <end position="70"/>
    </location>
</feature>
<evidence type="ECO:0000256" key="6">
    <source>
        <dbReference type="SAM" id="Phobius"/>
    </source>
</evidence>
<evidence type="ECO:0000313" key="7">
    <source>
        <dbReference type="EMBL" id="KAB2701999.1"/>
    </source>
</evidence>
<evidence type="ECO:0000256" key="3">
    <source>
        <dbReference type="ARBA" id="ARBA00022692"/>
    </source>
</evidence>
<dbReference type="InterPro" id="IPR001851">
    <property type="entry name" value="ABC_transp_permease"/>
</dbReference>
<dbReference type="PANTHER" id="PTHR32196">
    <property type="entry name" value="ABC TRANSPORTER PERMEASE PROTEIN YPHD-RELATED-RELATED"/>
    <property type="match status" value="1"/>
</dbReference>
<feature type="transmembrane region" description="Helical" evidence="6">
    <location>
        <begin position="223"/>
        <end position="241"/>
    </location>
</feature>
<dbReference type="GO" id="GO:0005886">
    <property type="term" value="C:plasma membrane"/>
    <property type="evidence" value="ECO:0007669"/>
    <property type="project" value="UniProtKB-SubCell"/>
</dbReference>
<organism evidence="8 9">
    <name type="scientific">Brucella lupini</name>
    <dbReference type="NCBI Taxonomy" id="255457"/>
    <lineage>
        <taxon>Bacteria</taxon>
        <taxon>Pseudomonadati</taxon>
        <taxon>Pseudomonadota</taxon>
        <taxon>Alphaproteobacteria</taxon>
        <taxon>Hyphomicrobiales</taxon>
        <taxon>Brucellaceae</taxon>
        <taxon>Brucella/Ochrobactrum group</taxon>
        <taxon>Brucella</taxon>
    </lineage>
</organism>
<feature type="transmembrane region" description="Helical" evidence="6">
    <location>
        <begin position="303"/>
        <end position="325"/>
    </location>
</feature>
<gene>
    <name evidence="8" type="ORF">CES86_4428</name>
    <name evidence="7" type="ORF">F9L03_20505</name>
</gene>
<feature type="transmembrane region" description="Helical" evidence="6">
    <location>
        <begin position="247"/>
        <end position="269"/>
    </location>
</feature>
<evidence type="ECO:0000313" key="10">
    <source>
        <dbReference type="Proteomes" id="UP000435957"/>
    </source>
</evidence>
<keyword evidence="5 6" id="KW-0472">Membrane</keyword>
<comment type="caution">
    <text evidence="8">The sequence shown here is derived from an EMBL/GenBank/DDBJ whole genome shotgun (WGS) entry which is preliminary data.</text>
</comment>
<dbReference type="Proteomes" id="UP000216363">
    <property type="component" value="Unassembled WGS sequence"/>
</dbReference>
<accession>A0A256GD61</accession>
<dbReference type="EMBL" id="NNRN01000059">
    <property type="protein sequence ID" value="OYR25043.1"/>
    <property type="molecule type" value="Genomic_DNA"/>
</dbReference>
<feature type="transmembrane region" description="Helical" evidence="6">
    <location>
        <begin position="172"/>
        <end position="190"/>
    </location>
</feature>
<dbReference type="GO" id="GO:0022857">
    <property type="term" value="F:transmembrane transporter activity"/>
    <property type="evidence" value="ECO:0007669"/>
    <property type="project" value="InterPro"/>
</dbReference>
<proteinExistence type="predicted"/>
<dbReference type="Proteomes" id="UP000435957">
    <property type="component" value="Unassembled WGS sequence"/>
</dbReference>
<keyword evidence="2" id="KW-1003">Cell membrane</keyword>
<dbReference type="AlphaFoldDB" id="A0A256GD61"/>
<protein>
    <submittedName>
        <fullName evidence="7">ABC transporter permease</fullName>
    </submittedName>
    <submittedName>
        <fullName evidence="8">Branched-chain amino acid transport system / permease component family protein</fullName>
    </submittedName>
</protein>
<dbReference type="RefSeq" id="WP_003501880.1">
    <property type="nucleotide sequence ID" value="NZ_JBHEEP010000019.1"/>
</dbReference>
<comment type="subcellular location">
    <subcellularLocation>
        <location evidence="1">Cell membrane</location>
        <topology evidence="1">Multi-pass membrane protein</topology>
    </subcellularLocation>
</comment>
<reference evidence="8 9" key="1">
    <citation type="submission" date="2017-07" db="EMBL/GenBank/DDBJ databases">
        <title>Draft genome of Ochrobactrum lupini type strain LUP21.</title>
        <authorList>
            <person name="Krzyzanowska D.M."/>
            <person name="Jafra S."/>
        </authorList>
    </citation>
    <scope>NUCLEOTIDE SEQUENCE [LARGE SCALE GENOMIC DNA]</scope>
    <source>
        <strain evidence="8 9">LUP21</strain>
    </source>
</reference>
<keyword evidence="4 6" id="KW-1133">Transmembrane helix</keyword>
<feature type="transmembrane region" description="Helical" evidence="6">
    <location>
        <begin position="130"/>
        <end position="152"/>
    </location>
</feature>
<dbReference type="EMBL" id="WBWF01000019">
    <property type="protein sequence ID" value="KAB2701999.1"/>
    <property type="molecule type" value="Genomic_DNA"/>
</dbReference>
<feature type="transmembrane region" description="Helical" evidence="6">
    <location>
        <begin position="276"/>
        <end position="297"/>
    </location>
</feature>
<evidence type="ECO:0000256" key="2">
    <source>
        <dbReference type="ARBA" id="ARBA00022475"/>
    </source>
</evidence>
<evidence type="ECO:0000256" key="5">
    <source>
        <dbReference type="ARBA" id="ARBA00023136"/>
    </source>
</evidence>
<dbReference type="CDD" id="cd06579">
    <property type="entry name" value="TM_PBP1_transp_AraH_like"/>
    <property type="match status" value="1"/>
</dbReference>
<dbReference type="Pfam" id="PF02653">
    <property type="entry name" value="BPD_transp_2"/>
    <property type="match status" value="1"/>
</dbReference>